<dbReference type="AlphaFoldDB" id="A0A1T2ZA63"/>
<organism evidence="2 3">
    <name type="scientific">Pseudomonas fluorescens</name>
    <dbReference type="NCBI Taxonomy" id="294"/>
    <lineage>
        <taxon>Bacteria</taxon>
        <taxon>Pseudomonadati</taxon>
        <taxon>Pseudomonadota</taxon>
        <taxon>Gammaproteobacteria</taxon>
        <taxon>Pseudomonadales</taxon>
        <taxon>Pseudomonadaceae</taxon>
        <taxon>Pseudomonas</taxon>
    </lineage>
</organism>
<keyword evidence="1" id="KW-1133">Transmembrane helix</keyword>
<feature type="transmembrane region" description="Helical" evidence="1">
    <location>
        <begin position="12"/>
        <end position="31"/>
    </location>
</feature>
<gene>
    <name evidence="2" type="ORF">BFW87_00645</name>
</gene>
<protein>
    <submittedName>
        <fullName evidence="2">Uncharacterized protein</fullName>
    </submittedName>
</protein>
<evidence type="ECO:0000256" key="1">
    <source>
        <dbReference type="SAM" id="Phobius"/>
    </source>
</evidence>
<keyword evidence="1" id="KW-0812">Transmembrane</keyword>
<name>A0A1T2ZA63_PSEFL</name>
<keyword evidence="1" id="KW-0472">Membrane</keyword>
<evidence type="ECO:0000313" key="3">
    <source>
        <dbReference type="Proteomes" id="UP000190965"/>
    </source>
</evidence>
<sequence>MSIPADELRLPGYFGFLAAVATLAFLTSNAITRQAFGGNPVQPGLNENVDNGHYFAPTDLS</sequence>
<evidence type="ECO:0000313" key="2">
    <source>
        <dbReference type="EMBL" id="OPB00947.1"/>
    </source>
</evidence>
<dbReference type="Proteomes" id="UP000190965">
    <property type="component" value="Unassembled WGS sequence"/>
</dbReference>
<comment type="caution">
    <text evidence="2">The sequence shown here is derived from an EMBL/GenBank/DDBJ whole genome shotgun (WGS) entry which is preliminary data.</text>
</comment>
<proteinExistence type="predicted"/>
<reference evidence="2 3" key="1">
    <citation type="submission" date="2016-12" db="EMBL/GenBank/DDBJ databases">
        <title>Draft genome sequences of seven strains of Pseudomonas fluorescens that produce 4-formylaminooxyvinylglycine.</title>
        <authorList>
            <person name="Okrent R.A."/>
            <person name="Manning V.A."/>
            <person name="Trippe K.M."/>
        </authorList>
    </citation>
    <scope>NUCLEOTIDE SEQUENCE [LARGE SCALE GENOMIC DNA]</scope>
    <source>
        <strain evidence="2 3">P5A</strain>
    </source>
</reference>
<accession>A0A1T2ZA63</accession>
<dbReference type="EMBL" id="MSDF01000001">
    <property type="protein sequence ID" value="OPB00947.1"/>
    <property type="molecule type" value="Genomic_DNA"/>
</dbReference>